<dbReference type="EC" id="4.2.1.33" evidence="10"/>
<dbReference type="PANTHER" id="PTHR43345">
    <property type="entry name" value="3-ISOPROPYLMALATE DEHYDRATASE SMALL SUBUNIT 2-RELATED-RELATED"/>
    <property type="match status" value="1"/>
</dbReference>
<reference evidence="12" key="1">
    <citation type="thesis" date="2002" institute="Universitat de Valencia" country="Valencia, Spain">
        <title>Structural, functional and nucleotide changes associated to the transition from free-living bacteria to aphids endosymbiont in Buchnera aphidicola.</title>
        <authorList>
            <person name="Sabater-Munoz B."/>
        </authorList>
    </citation>
    <scope>NUCLEOTIDE SEQUENCE</scope>
</reference>
<dbReference type="InterPro" id="IPR050075">
    <property type="entry name" value="LeuD"/>
</dbReference>
<dbReference type="AlphaFoldDB" id="Q6UA35"/>
<proteinExistence type="inferred from homology"/>
<evidence type="ECO:0000259" key="11">
    <source>
        <dbReference type="Pfam" id="PF00694"/>
    </source>
</evidence>
<dbReference type="UniPathway" id="UPA00048">
    <property type="reaction ID" value="UER00071"/>
</dbReference>
<sequence>MKKFTIHIGTIVPINIINIDTDIIIPKQFLKQTTKIGFGENLFYNWKFLDNKEKKINKNFILNNKIFKNSSILITGKNFGCGSSREHAVWALLDYGFKVIIASKFSDIFYNNAINNNLLLIRLPEKTIQKIMLMLQKKKKIKCTVNLIEKKIILLNIEYIFEINPNYRLKLLYGLDNIDLTFKYIKNIINYEKNNQPTYLKNRTLYS</sequence>
<evidence type="ECO:0000256" key="10">
    <source>
        <dbReference type="HAMAP-Rule" id="MF_01031"/>
    </source>
</evidence>
<dbReference type="HAMAP" id="MF_01031">
    <property type="entry name" value="LeuD_type1"/>
    <property type="match status" value="1"/>
</dbReference>
<dbReference type="InterPro" id="IPR015928">
    <property type="entry name" value="Aconitase/3IPM_dehydase_swvl"/>
</dbReference>
<dbReference type="Pfam" id="PF00694">
    <property type="entry name" value="Aconitase_C"/>
    <property type="match status" value="1"/>
</dbReference>
<organism evidence="12">
    <name type="scientific">Buchnera aphidicola</name>
    <name type="common">Chaitophorus populeti</name>
    <dbReference type="NCBI Taxonomy" id="255719"/>
    <lineage>
        <taxon>Bacteria</taxon>
        <taxon>Pseudomonadati</taxon>
        <taxon>Pseudomonadota</taxon>
        <taxon>Gammaproteobacteria</taxon>
        <taxon>Enterobacterales</taxon>
        <taxon>Erwiniaceae</taxon>
        <taxon>Buchnera</taxon>
    </lineage>
</organism>
<name>Q6UA35_9GAMM</name>
<dbReference type="GO" id="GO:0003861">
    <property type="term" value="F:3-isopropylmalate dehydratase activity"/>
    <property type="evidence" value="ECO:0007669"/>
    <property type="project" value="UniProtKB-UniRule"/>
</dbReference>
<comment type="similarity">
    <text evidence="4 10">Belongs to the LeuD family. LeuD type 1 subfamily.</text>
</comment>
<dbReference type="GO" id="GO:0009316">
    <property type="term" value="C:3-isopropylmalate dehydratase complex"/>
    <property type="evidence" value="ECO:0007669"/>
    <property type="project" value="InterPro"/>
</dbReference>
<evidence type="ECO:0000256" key="6">
    <source>
        <dbReference type="ARBA" id="ARBA00022430"/>
    </source>
</evidence>
<evidence type="ECO:0000256" key="2">
    <source>
        <dbReference type="ARBA" id="ARBA00002695"/>
    </source>
</evidence>
<keyword evidence="8 10" id="KW-0456">Lyase</keyword>
<dbReference type="NCBIfam" id="TIGR00171">
    <property type="entry name" value="leuD"/>
    <property type="match status" value="1"/>
</dbReference>
<dbReference type="NCBIfam" id="NF002458">
    <property type="entry name" value="PRK01641.1"/>
    <property type="match status" value="1"/>
</dbReference>
<keyword evidence="9 10" id="KW-0100">Branched-chain amino acid biosynthesis</keyword>
<comment type="pathway">
    <text evidence="3 10">Amino-acid biosynthesis; L-leucine biosynthesis; L-leucine from 3-methyl-2-oxobutanoate: step 2/4.</text>
</comment>
<keyword evidence="7 10" id="KW-0028">Amino-acid biosynthesis</keyword>
<keyword evidence="6 10" id="KW-0432">Leucine biosynthesis</keyword>
<evidence type="ECO:0000256" key="4">
    <source>
        <dbReference type="ARBA" id="ARBA00009845"/>
    </source>
</evidence>
<dbReference type="EMBL" id="AY375291">
    <property type="protein sequence ID" value="AAR25843.1"/>
    <property type="molecule type" value="Genomic_DNA"/>
</dbReference>
<dbReference type="InterPro" id="IPR000573">
    <property type="entry name" value="AconitaseA/IPMdHydase_ssu_swvl"/>
</dbReference>
<gene>
    <name evidence="10 12" type="primary">leuD</name>
</gene>
<dbReference type="PANTHER" id="PTHR43345:SF5">
    <property type="entry name" value="3-ISOPROPYLMALATE DEHYDRATASE SMALL SUBUNIT"/>
    <property type="match status" value="1"/>
</dbReference>
<dbReference type="FunFam" id="3.20.19.10:FF:000003">
    <property type="entry name" value="3-isopropylmalate dehydratase small subunit"/>
    <property type="match status" value="1"/>
</dbReference>
<dbReference type="GO" id="GO:0009098">
    <property type="term" value="P:L-leucine biosynthetic process"/>
    <property type="evidence" value="ECO:0007669"/>
    <property type="project" value="UniProtKB-UniRule"/>
</dbReference>
<reference evidence="12" key="2">
    <citation type="journal article" date="2004" name="J. Bacteriol.">
        <title>Evolution of the leucine gene cluster in Buchnera aphidicola: insights from chromosomal versions of the cluster.</title>
        <authorList>
            <person name="Sabater-Munoz B."/>
            <person name="van Ham R.C."/>
            <person name="Moya A."/>
            <person name="Silva F.J."/>
            <person name="Latorre A."/>
        </authorList>
    </citation>
    <scope>NUCLEOTIDE SEQUENCE</scope>
</reference>
<evidence type="ECO:0000256" key="9">
    <source>
        <dbReference type="ARBA" id="ARBA00023304"/>
    </source>
</evidence>
<accession>Q6UA35</accession>
<dbReference type="SUPFAM" id="SSF52016">
    <property type="entry name" value="LeuD/IlvD-like"/>
    <property type="match status" value="1"/>
</dbReference>
<comment type="catalytic activity">
    <reaction evidence="1 10">
        <text>(2R,3S)-3-isopropylmalate = (2S)-2-isopropylmalate</text>
        <dbReference type="Rhea" id="RHEA:32287"/>
        <dbReference type="ChEBI" id="CHEBI:1178"/>
        <dbReference type="ChEBI" id="CHEBI:35121"/>
        <dbReference type="EC" id="4.2.1.33"/>
    </reaction>
</comment>
<feature type="domain" description="Aconitase A/isopropylmalate dehydratase small subunit swivel" evidence="11">
    <location>
        <begin position="1"/>
        <end position="125"/>
    </location>
</feature>
<evidence type="ECO:0000313" key="12">
    <source>
        <dbReference type="EMBL" id="AAR25843.1"/>
    </source>
</evidence>
<dbReference type="Gene3D" id="3.20.19.10">
    <property type="entry name" value="Aconitase, domain 4"/>
    <property type="match status" value="1"/>
</dbReference>
<protein>
    <recommendedName>
        <fullName evidence="10">3-isopropylmalate dehydratase small subunit</fullName>
        <ecNumber evidence="10">4.2.1.33</ecNumber>
    </recommendedName>
    <alternativeName>
        <fullName evidence="10">Alpha-IPM isomerase</fullName>
        <shortName evidence="10">IPMI</shortName>
    </alternativeName>
    <alternativeName>
        <fullName evidence="10">Isopropylmalate isomerase</fullName>
    </alternativeName>
</protein>
<evidence type="ECO:0000256" key="7">
    <source>
        <dbReference type="ARBA" id="ARBA00022605"/>
    </source>
</evidence>
<comment type="subunit">
    <text evidence="5 10">Heterodimer of LeuC and LeuD.</text>
</comment>
<evidence type="ECO:0000256" key="8">
    <source>
        <dbReference type="ARBA" id="ARBA00023239"/>
    </source>
</evidence>
<evidence type="ECO:0000256" key="3">
    <source>
        <dbReference type="ARBA" id="ARBA00004729"/>
    </source>
</evidence>
<dbReference type="InterPro" id="IPR004431">
    <property type="entry name" value="3-IsopropMal_deHydase_ssu"/>
</dbReference>
<evidence type="ECO:0000256" key="5">
    <source>
        <dbReference type="ARBA" id="ARBA00011271"/>
    </source>
</evidence>
<evidence type="ECO:0000256" key="1">
    <source>
        <dbReference type="ARBA" id="ARBA00000491"/>
    </source>
</evidence>
<comment type="function">
    <text evidence="2 10">Catalyzes the isomerization between 2-isopropylmalate and 3-isopropylmalate, via the formation of 2-isopropylmaleate.</text>
</comment>